<dbReference type="GeneID" id="43650348"/>
<protein>
    <submittedName>
        <fullName evidence="1">Uncharacterized protein</fullName>
    </submittedName>
</protein>
<evidence type="ECO:0000313" key="2">
    <source>
        <dbReference type="Proteomes" id="UP000326268"/>
    </source>
</evidence>
<keyword evidence="2" id="KW-1185">Reference proteome</keyword>
<organism evidence="1 2">
    <name type="scientific">Aspergillus caelatus</name>
    <dbReference type="NCBI Taxonomy" id="61420"/>
    <lineage>
        <taxon>Eukaryota</taxon>
        <taxon>Fungi</taxon>
        <taxon>Dikarya</taxon>
        <taxon>Ascomycota</taxon>
        <taxon>Pezizomycotina</taxon>
        <taxon>Eurotiomycetes</taxon>
        <taxon>Eurotiomycetidae</taxon>
        <taxon>Eurotiales</taxon>
        <taxon>Aspergillaceae</taxon>
        <taxon>Aspergillus</taxon>
        <taxon>Aspergillus subgen. Circumdati</taxon>
    </lineage>
</organism>
<proteinExistence type="predicted"/>
<dbReference type="AlphaFoldDB" id="A0A5N7ACR2"/>
<sequence>MTEIRDADAKEGTPFAAFNTPVTVTPAKYRPTWPKLQPEEYTVTATPTTSTAFTSSTRPAAATVLAAPGATPAQAGYQCCTGPKLHLSCSSSGPYIGVIPAPTYCPKAAGFPGHCVCRPVNVSDPVIPKPYHPDVFEVNKPMAVSAASSSGKLMYQVPYLVEEDRKFWFHAPNGDCMHLTVKQIAETQCAGHWANTCTGQPYYVCLPKDRIRYDAKDFNAVFQMSGLSHIEFHKRYQPF</sequence>
<dbReference type="OrthoDB" id="5194044at2759"/>
<accession>A0A5N7ACR2</accession>
<evidence type="ECO:0000313" key="1">
    <source>
        <dbReference type="EMBL" id="KAE8367612.1"/>
    </source>
</evidence>
<dbReference type="RefSeq" id="XP_031930693.1">
    <property type="nucleotide sequence ID" value="XM_032065902.1"/>
</dbReference>
<reference evidence="1 2" key="1">
    <citation type="submission" date="2019-04" db="EMBL/GenBank/DDBJ databases">
        <title>Friends and foes A comparative genomics studyof 23 Aspergillus species from section Flavi.</title>
        <authorList>
            <consortium name="DOE Joint Genome Institute"/>
            <person name="Kjaerbolling I."/>
            <person name="Vesth T."/>
            <person name="Frisvad J.C."/>
            <person name="Nybo J.L."/>
            <person name="Theobald S."/>
            <person name="Kildgaard S."/>
            <person name="Isbrandt T."/>
            <person name="Kuo A."/>
            <person name="Sato A."/>
            <person name="Lyhne E.K."/>
            <person name="Kogle M.E."/>
            <person name="Wiebenga A."/>
            <person name="Kun R.S."/>
            <person name="Lubbers R.J."/>
            <person name="Makela M.R."/>
            <person name="Barry K."/>
            <person name="Chovatia M."/>
            <person name="Clum A."/>
            <person name="Daum C."/>
            <person name="Haridas S."/>
            <person name="He G."/>
            <person name="LaButti K."/>
            <person name="Lipzen A."/>
            <person name="Mondo S."/>
            <person name="Riley R."/>
            <person name="Salamov A."/>
            <person name="Simmons B.A."/>
            <person name="Magnuson J.K."/>
            <person name="Henrissat B."/>
            <person name="Mortensen U.H."/>
            <person name="Larsen T.O."/>
            <person name="Devries R.P."/>
            <person name="Grigoriev I.V."/>
            <person name="Machida M."/>
            <person name="Baker S.E."/>
            <person name="Andersen M.R."/>
        </authorList>
    </citation>
    <scope>NUCLEOTIDE SEQUENCE [LARGE SCALE GENOMIC DNA]</scope>
    <source>
        <strain evidence="1 2">CBS 763.97</strain>
    </source>
</reference>
<gene>
    <name evidence="1" type="ORF">BDV27DRAFT_123582</name>
</gene>
<dbReference type="Proteomes" id="UP000326268">
    <property type="component" value="Unassembled WGS sequence"/>
</dbReference>
<name>A0A5N7ACR2_9EURO</name>
<dbReference type="EMBL" id="ML737595">
    <property type="protein sequence ID" value="KAE8367612.1"/>
    <property type="molecule type" value="Genomic_DNA"/>
</dbReference>